<evidence type="ECO:0000313" key="2">
    <source>
        <dbReference type="EMBL" id="KAJ2929663.1"/>
    </source>
</evidence>
<evidence type="ECO:0000313" key="3">
    <source>
        <dbReference type="Proteomes" id="UP001140091"/>
    </source>
</evidence>
<gene>
    <name evidence="2" type="ORF">H1R20_g7411</name>
</gene>
<organism evidence="2 3">
    <name type="scientific">Candolleomyces eurysporus</name>
    <dbReference type="NCBI Taxonomy" id="2828524"/>
    <lineage>
        <taxon>Eukaryota</taxon>
        <taxon>Fungi</taxon>
        <taxon>Dikarya</taxon>
        <taxon>Basidiomycota</taxon>
        <taxon>Agaricomycotina</taxon>
        <taxon>Agaricomycetes</taxon>
        <taxon>Agaricomycetidae</taxon>
        <taxon>Agaricales</taxon>
        <taxon>Agaricineae</taxon>
        <taxon>Psathyrellaceae</taxon>
        <taxon>Candolleomyces</taxon>
    </lineage>
</organism>
<feature type="non-terminal residue" evidence="2">
    <location>
        <position position="514"/>
    </location>
</feature>
<name>A0A9W8MHX7_9AGAR</name>
<proteinExistence type="predicted"/>
<protein>
    <submittedName>
        <fullName evidence="2">Uncharacterized protein</fullName>
    </submittedName>
</protein>
<feature type="region of interest" description="Disordered" evidence="1">
    <location>
        <begin position="350"/>
        <end position="388"/>
    </location>
</feature>
<dbReference type="OrthoDB" id="3261928at2759"/>
<accession>A0A9W8MHX7</accession>
<reference evidence="2" key="1">
    <citation type="submission" date="2022-06" db="EMBL/GenBank/DDBJ databases">
        <title>Genome Sequence of Candolleomyces eurysporus.</title>
        <authorList>
            <person name="Buettner E."/>
        </authorList>
    </citation>
    <scope>NUCLEOTIDE SEQUENCE</scope>
    <source>
        <strain evidence="2">VTCC 930004</strain>
    </source>
</reference>
<evidence type="ECO:0000256" key="1">
    <source>
        <dbReference type="SAM" id="MobiDB-lite"/>
    </source>
</evidence>
<keyword evidence="3" id="KW-1185">Reference proteome</keyword>
<dbReference type="Proteomes" id="UP001140091">
    <property type="component" value="Unassembled WGS sequence"/>
</dbReference>
<comment type="caution">
    <text evidence="2">The sequence shown here is derived from an EMBL/GenBank/DDBJ whole genome shotgun (WGS) entry which is preliminary data.</text>
</comment>
<dbReference type="AlphaFoldDB" id="A0A9W8MHX7"/>
<sequence>MPLLNDPVPTGIFVGDSTIPRCPSDQWFDSLGWIGMPLPFTSIPLLIAFHVKDGASNPPIYFYTHDEKLTVLRYFRPNHPRIAELEAQPAPPMYRNDGFDVDLMGLGSAPIVNPSPPPPTAVAPPSSAAAAATEDEYRVTVTMRWTMVEDQGPLSRASAKVPAPKKMQENKFAVVNLRVIERDDFILAFLRAHDQHEKYRVGTSGPPFKLWWTGCGAKTNAVTIDNDEEFQSSTTAILQRRGKNTTIVVDFDVDQWVPFRVRKRTLEDDNEGEEITTGTKVPRLADFSEDEILHGRFIVLLKKRWPCETHLGEHGETGYCYVDPAGQHFGLNMRRLKCWAAAIAAGDASAKEPPNSIEFDGPRDGRVSSTRPRGRAGPHRAEAQPPAAPYEPLSALVTVLAAKMVGDMTAAPSTPKRPFGEASPATALSPVPTRSLELHACLEDFREKEGVDLTGCESKLVELRYVPGIISRVPLSRLIEVTGAIEGDAILFQTFCEKWCARLDEKKRSLSSTF</sequence>
<dbReference type="EMBL" id="JANBPK010000862">
    <property type="protein sequence ID" value="KAJ2929663.1"/>
    <property type="molecule type" value="Genomic_DNA"/>
</dbReference>